<keyword evidence="3" id="KW-0732">Signal</keyword>
<dbReference type="InterPro" id="IPR019826">
    <property type="entry name" value="Carboxylesterase_B_AS"/>
</dbReference>
<accession>A0AAJ0BSF1</accession>
<dbReference type="Proteomes" id="UP001244011">
    <property type="component" value="Unassembled WGS sequence"/>
</dbReference>
<dbReference type="PANTHER" id="PTHR43918:SF4">
    <property type="entry name" value="CARBOXYLIC ESTER HYDROLASE"/>
    <property type="match status" value="1"/>
</dbReference>
<dbReference type="InterPro" id="IPR002018">
    <property type="entry name" value="CarbesteraseB"/>
</dbReference>
<dbReference type="PANTHER" id="PTHR43918">
    <property type="entry name" value="ACETYLCHOLINESTERASE"/>
    <property type="match status" value="1"/>
</dbReference>
<evidence type="ECO:0000256" key="2">
    <source>
        <dbReference type="ARBA" id="ARBA00022801"/>
    </source>
</evidence>
<comment type="similarity">
    <text evidence="1 3">Belongs to the type-B carboxylesterase/lipase family.</text>
</comment>
<feature type="signal peptide" evidence="3">
    <location>
        <begin position="1"/>
        <end position="20"/>
    </location>
</feature>
<dbReference type="GO" id="GO:0052689">
    <property type="term" value="F:carboxylic ester hydrolase activity"/>
    <property type="evidence" value="ECO:0007669"/>
    <property type="project" value="TreeGrafter"/>
</dbReference>
<keyword evidence="2 3" id="KW-0378">Hydrolase</keyword>
<organism evidence="5 6">
    <name type="scientific">Phialemonium atrogriseum</name>
    <dbReference type="NCBI Taxonomy" id="1093897"/>
    <lineage>
        <taxon>Eukaryota</taxon>
        <taxon>Fungi</taxon>
        <taxon>Dikarya</taxon>
        <taxon>Ascomycota</taxon>
        <taxon>Pezizomycotina</taxon>
        <taxon>Sordariomycetes</taxon>
        <taxon>Sordariomycetidae</taxon>
        <taxon>Cephalothecales</taxon>
        <taxon>Cephalothecaceae</taxon>
        <taxon>Phialemonium</taxon>
    </lineage>
</organism>
<feature type="domain" description="Carboxylesterase type B" evidence="4">
    <location>
        <begin position="32"/>
        <end position="368"/>
    </location>
</feature>
<dbReference type="InterPro" id="IPR050654">
    <property type="entry name" value="AChE-related_enzymes"/>
</dbReference>
<dbReference type="GeneID" id="85308507"/>
<dbReference type="Gene3D" id="3.40.50.1820">
    <property type="entry name" value="alpha/beta hydrolase"/>
    <property type="match status" value="2"/>
</dbReference>
<dbReference type="EMBL" id="MU839028">
    <property type="protein sequence ID" value="KAK1763411.1"/>
    <property type="molecule type" value="Genomic_DNA"/>
</dbReference>
<name>A0AAJ0BSF1_9PEZI</name>
<dbReference type="InterPro" id="IPR029058">
    <property type="entry name" value="AB_hydrolase_fold"/>
</dbReference>
<dbReference type="PROSITE" id="PS00122">
    <property type="entry name" value="CARBOXYLESTERASE_B_1"/>
    <property type="match status" value="1"/>
</dbReference>
<evidence type="ECO:0000259" key="4">
    <source>
        <dbReference type="Pfam" id="PF00135"/>
    </source>
</evidence>
<evidence type="ECO:0000313" key="6">
    <source>
        <dbReference type="Proteomes" id="UP001244011"/>
    </source>
</evidence>
<evidence type="ECO:0000256" key="1">
    <source>
        <dbReference type="ARBA" id="ARBA00005964"/>
    </source>
</evidence>
<dbReference type="Pfam" id="PF00135">
    <property type="entry name" value="COesterase"/>
    <property type="match status" value="2"/>
</dbReference>
<keyword evidence="6" id="KW-1185">Reference proteome</keyword>
<gene>
    <name evidence="5" type="ORF">QBC33DRAFT_479942</name>
</gene>
<evidence type="ECO:0000313" key="5">
    <source>
        <dbReference type="EMBL" id="KAK1763411.1"/>
    </source>
</evidence>
<feature type="chain" id="PRO_5042317192" description="Carboxylic ester hydrolase" evidence="3">
    <location>
        <begin position="21"/>
        <end position="510"/>
    </location>
</feature>
<sequence length="510" mass="55360">MRPLLIIATILVAAIPFAATTICPPRQWTVGQTVHTTSGPVHGHAATVASEVSEYLGIPYAQPPVGKLRFQPPVRYNGTTKIDGKDFGPACIPSNISAYDADFPEKLIEKYGVTDAGRRLLSSITAPGIKVSEDCLSLNIWTKPQTGEWKKAVLVWIHGGSYVSGSSGLPAYNGQFFAGQDDVVLVSINYRLTIFGFPGNPLGAQNLGLLDQRLAVEWLRDNIASFGGDPSRITLFGESAGGVSIDDYSYAWPSDPIVNGLIPMSGTATGIGVRNKDLASEFWFNSSSVVGCGNANTPAQEVYNCMMAAPAEDIVRSLVNTIDSPINMPYCPTIDDELVFDNHTDLPTASLPMMIGNTDNEMGLFKIFVDMPVPDEFWQQQNQIMFSCPAASRAAVSVKNGNPTWRYRWHGVFPNTIIATRPPSGAYHESEIALLFGNADQDEIANTVEENTIGRYMRGAWAAFAKDPVHGLLGYGWPRYVANESTLVRIGYENRTGPNLAVGSFYDRGC</sequence>
<protein>
    <recommendedName>
        <fullName evidence="3">Carboxylic ester hydrolase</fullName>
        <ecNumber evidence="3">3.1.1.-</ecNumber>
    </recommendedName>
</protein>
<dbReference type="AlphaFoldDB" id="A0AAJ0BSF1"/>
<proteinExistence type="inferred from homology"/>
<dbReference type="SUPFAM" id="SSF53474">
    <property type="entry name" value="alpha/beta-Hydrolases"/>
    <property type="match status" value="1"/>
</dbReference>
<comment type="caution">
    <text evidence="5">The sequence shown here is derived from an EMBL/GenBank/DDBJ whole genome shotgun (WGS) entry which is preliminary data.</text>
</comment>
<feature type="domain" description="Carboxylesterase type B" evidence="4">
    <location>
        <begin position="381"/>
        <end position="495"/>
    </location>
</feature>
<dbReference type="EC" id="3.1.1.-" evidence="3"/>
<reference evidence="5" key="1">
    <citation type="submission" date="2023-06" db="EMBL/GenBank/DDBJ databases">
        <title>Genome-scale phylogeny and comparative genomics of the fungal order Sordariales.</title>
        <authorList>
            <consortium name="Lawrence Berkeley National Laboratory"/>
            <person name="Hensen N."/>
            <person name="Bonometti L."/>
            <person name="Westerberg I."/>
            <person name="Brannstrom I.O."/>
            <person name="Guillou S."/>
            <person name="Cros-Aarteil S."/>
            <person name="Calhoun S."/>
            <person name="Haridas S."/>
            <person name="Kuo A."/>
            <person name="Mondo S."/>
            <person name="Pangilinan J."/>
            <person name="Riley R."/>
            <person name="Labutti K."/>
            <person name="Andreopoulos B."/>
            <person name="Lipzen A."/>
            <person name="Chen C."/>
            <person name="Yanf M."/>
            <person name="Daum C."/>
            <person name="Ng V."/>
            <person name="Clum A."/>
            <person name="Steindorff A."/>
            <person name="Ohm R."/>
            <person name="Martin F."/>
            <person name="Silar P."/>
            <person name="Natvig D."/>
            <person name="Lalanne C."/>
            <person name="Gautier V."/>
            <person name="Ament-Velasquez S.L."/>
            <person name="Kruys A."/>
            <person name="Hutchinson M.I."/>
            <person name="Powell A.J."/>
            <person name="Barry K."/>
            <person name="Miller A.N."/>
            <person name="Grigoriev I.V."/>
            <person name="Debuchy R."/>
            <person name="Gladieux P."/>
            <person name="Thoren M.H."/>
            <person name="Johannesson H."/>
        </authorList>
    </citation>
    <scope>NUCLEOTIDE SEQUENCE</scope>
    <source>
        <strain evidence="5">8032-3</strain>
    </source>
</reference>
<dbReference type="RefSeq" id="XP_060279624.1">
    <property type="nucleotide sequence ID" value="XM_060425320.1"/>
</dbReference>
<evidence type="ECO:0000256" key="3">
    <source>
        <dbReference type="RuleBase" id="RU361235"/>
    </source>
</evidence>